<protein>
    <submittedName>
        <fullName evidence="2">DinB family protein</fullName>
    </submittedName>
</protein>
<evidence type="ECO:0000313" key="3">
    <source>
        <dbReference type="Proteomes" id="UP001597525"/>
    </source>
</evidence>
<proteinExistence type="predicted"/>
<dbReference type="InterPro" id="IPR024775">
    <property type="entry name" value="DinB-like"/>
</dbReference>
<dbReference type="SUPFAM" id="SSF109854">
    <property type="entry name" value="DinB/YfiT-like putative metalloenzymes"/>
    <property type="match status" value="1"/>
</dbReference>
<dbReference type="Pfam" id="PF12867">
    <property type="entry name" value="DinB_2"/>
    <property type="match status" value="1"/>
</dbReference>
<organism evidence="2 3">
    <name type="scientific">Sphingobacterium bambusae</name>
    <dbReference type="NCBI Taxonomy" id="662858"/>
    <lineage>
        <taxon>Bacteria</taxon>
        <taxon>Pseudomonadati</taxon>
        <taxon>Bacteroidota</taxon>
        <taxon>Sphingobacteriia</taxon>
        <taxon>Sphingobacteriales</taxon>
        <taxon>Sphingobacteriaceae</taxon>
        <taxon>Sphingobacterium</taxon>
    </lineage>
</organism>
<gene>
    <name evidence="2" type="ORF">ACFS7Y_16435</name>
</gene>
<evidence type="ECO:0000259" key="1">
    <source>
        <dbReference type="Pfam" id="PF12867"/>
    </source>
</evidence>
<keyword evidence="3" id="KW-1185">Reference proteome</keyword>
<dbReference type="InterPro" id="IPR034660">
    <property type="entry name" value="DinB/YfiT-like"/>
</dbReference>
<evidence type="ECO:0000313" key="2">
    <source>
        <dbReference type="EMBL" id="MFD2968982.1"/>
    </source>
</evidence>
<name>A0ABW6BI64_9SPHI</name>
<reference evidence="3" key="1">
    <citation type="journal article" date="2019" name="Int. J. Syst. Evol. Microbiol.">
        <title>The Global Catalogue of Microorganisms (GCM) 10K type strain sequencing project: providing services to taxonomists for standard genome sequencing and annotation.</title>
        <authorList>
            <consortium name="The Broad Institute Genomics Platform"/>
            <consortium name="The Broad Institute Genome Sequencing Center for Infectious Disease"/>
            <person name="Wu L."/>
            <person name="Ma J."/>
        </authorList>
    </citation>
    <scope>NUCLEOTIDE SEQUENCE [LARGE SCALE GENOMIC DNA]</scope>
    <source>
        <strain evidence="3">KCTC 22814</strain>
    </source>
</reference>
<dbReference type="RefSeq" id="WP_320184471.1">
    <property type="nucleotide sequence ID" value="NZ_CP138332.1"/>
</dbReference>
<dbReference type="Gene3D" id="1.20.120.450">
    <property type="entry name" value="dinb family like domain"/>
    <property type="match status" value="1"/>
</dbReference>
<comment type="caution">
    <text evidence="2">The sequence shown here is derived from an EMBL/GenBank/DDBJ whole genome shotgun (WGS) entry which is preliminary data.</text>
</comment>
<dbReference type="EMBL" id="JBHUPB010000011">
    <property type="protein sequence ID" value="MFD2968982.1"/>
    <property type="molecule type" value="Genomic_DNA"/>
</dbReference>
<dbReference type="Proteomes" id="UP001597525">
    <property type="component" value="Unassembled WGS sequence"/>
</dbReference>
<sequence length="169" mass="19215">MEKQAKPEVWMRGPIANIPSLLQPVAHALLQVEEDIQAVLQSVSEQQIWERPREIASIAFHVQHIVGVVDRMFTYARGSALSEAQFAYLKNEGKQTGGIDKDHLLRELREGMERALAELRSTDIQQLGETRYLGRQQIPTTLIGLLFHAAEHSQRHFGQLLVTEKWLNA</sequence>
<feature type="domain" description="DinB-like" evidence="1">
    <location>
        <begin position="29"/>
        <end position="160"/>
    </location>
</feature>
<accession>A0ABW6BI64</accession>